<comment type="caution">
    <text evidence="2">The sequence shown here is derived from an EMBL/GenBank/DDBJ whole genome shotgun (WGS) entry which is preliminary data.</text>
</comment>
<dbReference type="GO" id="GO:0003676">
    <property type="term" value="F:nucleic acid binding"/>
    <property type="evidence" value="ECO:0007669"/>
    <property type="project" value="InterPro"/>
</dbReference>
<organism evidence="2 3">
    <name type="scientific">Macrosiphum euphorbiae</name>
    <name type="common">potato aphid</name>
    <dbReference type="NCBI Taxonomy" id="13131"/>
    <lineage>
        <taxon>Eukaryota</taxon>
        <taxon>Metazoa</taxon>
        <taxon>Ecdysozoa</taxon>
        <taxon>Arthropoda</taxon>
        <taxon>Hexapoda</taxon>
        <taxon>Insecta</taxon>
        <taxon>Pterygota</taxon>
        <taxon>Neoptera</taxon>
        <taxon>Paraneoptera</taxon>
        <taxon>Hemiptera</taxon>
        <taxon>Sternorrhyncha</taxon>
        <taxon>Aphidomorpha</taxon>
        <taxon>Aphidoidea</taxon>
        <taxon>Aphididae</taxon>
        <taxon>Macrosiphini</taxon>
        <taxon>Macrosiphum</taxon>
    </lineage>
</organism>
<dbReference type="Gene3D" id="3.30.40.10">
    <property type="entry name" value="Zinc/RING finger domain, C3HC4 (zinc finger)"/>
    <property type="match status" value="1"/>
</dbReference>
<dbReference type="SUPFAM" id="SSF57903">
    <property type="entry name" value="FYVE/PHD zinc finger"/>
    <property type="match status" value="1"/>
</dbReference>
<dbReference type="Pfam" id="PF03184">
    <property type="entry name" value="DDE_1"/>
    <property type="match status" value="1"/>
</dbReference>
<reference evidence="2 3" key="1">
    <citation type="submission" date="2023-01" db="EMBL/GenBank/DDBJ databases">
        <authorList>
            <person name="Whitehead M."/>
        </authorList>
    </citation>
    <scope>NUCLEOTIDE SEQUENCE [LARGE SCALE GENOMIC DNA]</scope>
</reference>
<gene>
    <name evidence="2" type="ORF">MEUPH1_LOCUS11911</name>
</gene>
<dbReference type="EMBL" id="CARXXK010000002">
    <property type="protein sequence ID" value="CAI6356151.1"/>
    <property type="molecule type" value="Genomic_DNA"/>
</dbReference>
<dbReference type="Proteomes" id="UP001160148">
    <property type="component" value="Unassembled WGS sequence"/>
</dbReference>
<proteinExistence type="predicted"/>
<evidence type="ECO:0000313" key="3">
    <source>
        <dbReference type="Proteomes" id="UP001160148"/>
    </source>
</evidence>
<dbReference type="InterPro" id="IPR013083">
    <property type="entry name" value="Znf_RING/FYVE/PHD"/>
</dbReference>
<dbReference type="InterPro" id="IPR011011">
    <property type="entry name" value="Znf_FYVE_PHD"/>
</dbReference>
<dbReference type="CDD" id="cd15517">
    <property type="entry name" value="PHD_TCF19_like"/>
    <property type="match status" value="1"/>
</dbReference>
<name>A0AAV0WKB5_9HEMI</name>
<sequence>MIFPRKNMSQQLMKGAPAGAISACHPSGWIQSYIFVQWFDHFIEKTKPSETSPVLLILDGHYSHTRNLEIIEKARDNFITIICLPPHTTHKLQPLDKTFMAALKTYYSEQIRLWIRQNNRRLSPFDVAELFGKAYLKVQTGEIAVNGFRATGIYPINRSIFSDADYIAAEMDASKRGEVTPAEQEFNECIPENIQNHQDAPQVSPGPSFDIHNQINSPTQNQCSFEIDQTPGTSNTTEKIISPFNIAPVPISIPSTSNRGRKAATTCVITSSPYKNELEKTIKSIPNKKSKNIDKQIPKKKQVKRKLTFVNNLNSITNQNKTGDTRGDYLNDDNSDLDVEPGHLAPDSEDASCIFCDMRFSDDKKGELWIQCLTCQLWAHTECAGPENDHYICDFCK</sequence>
<protein>
    <recommendedName>
        <fullName evidence="1">DDE-1 domain-containing protein</fullName>
    </recommendedName>
</protein>
<accession>A0AAV0WKB5</accession>
<evidence type="ECO:0000259" key="1">
    <source>
        <dbReference type="Pfam" id="PF03184"/>
    </source>
</evidence>
<dbReference type="AlphaFoldDB" id="A0AAV0WKB5"/>
<feature type="domain" description="DDE-1" evidence="1">
    <location>
        <begin position="24"/>
        <end position="124"/>
    </location>
</feature>
<keyword evidence="3" id="KW-1185">Reference proteome</keyword>
<evidence type="ECO:0000313" key="2">
    <source>
        <dbReference type="EMBL" id="CAI6356151.1"/>
    </source>
</evidence>
<dbReference type="InterPro" id="IPR004875">
    <property type="entry name" value="DDE_SF_endonuclease_dom"/>
</dbReference>